<dbReference type="EC" id="2.7.13.3" evidence="2"/>
<keyword evidence="3" id="KW-0808">Transferase</keyword>
<comment type="caution">
    <text evidence="10">The sequence shown here is derived from an EMBL/GenBank/DDBJ whole genome shotgun (WGS) entry which is preliminary data.</text>
</comment>
<feature type="domain" description="Histidine kinase" evidence="9">
    <location>
        <begin position="488"/>
        <end position="694"/>
    </location>
</feature>
<dbReference type="EMBL" id="BEXT01000001">
    <property type="protein sequence ID" value="GBC61909.1"/>
    <property type="molecule type" value="Genomic_DNA"/>
</dbReference>
<keyword evidence="5 10" id="KW-0418">Kinase</keyword>
<feature type="transmembrane region" description="Helical" evidence="8">
    <location>
        <begin position="268"/>
        <end position="286"/>
    </location>
</feature>
<dbReference type="PANTHER" id="PTHR42878:SF7">
    <property type="entry name" value="SENSOR HISTIDINE KINASE GLRK"/>
    <property type="match status" value="1"/>
</dbReference>
<dbReference type="OrthoDB" id="9785691at2"/>
<gene>
    <name evidence="10" type="ORF">DENIS_2871</name>
</gene>
<feature type="transmembrane region" description="Helical" evidence="8">
    <location>
        <begin position="30"/>
        <end position="50"/>
    </location>
</feature>
<dbReference type="SMART" id="SM00387">
    <property type="entry name" value="HATPase_c"/>
    <property type="match status" value="1"/>
</dbReference>
<dbReference type="PANTHER" id="PTHR42878">
    <property type="entry name" value="TWO-COMPONENT HISTIDINE KINASE"/>
    <property type="match status" value="1"/>
</dbReference>
<dbReference type="InterPro" id="IPR003594">
    <property type="entry name" value="HATPase_dom"/>
</dbReference>
<feature type="transmembrane region" description="Helical" evidence="8">
    <location>
        <begin position="136"/>
        <end position="156"/>
    </location>
</feature>
<dbReference type="GO" id="GO:0004673">
    <property type="term" value="F:protein histidine kinase activity"/>
    <property type="evidence" value="ECO:0007669"/>
    <property type="project" value="UniProtKB-EC"/>
</dbReference>
<dbReference type="InterPro" id="IPR004358">
    <property type="entry name" value="Sig_transdc_His_kin-like_C"/>
</dbReference>
<dbReference type="InterPro" id="IPR003018">
    <property type="entry name" value="GAF"/>
</dbReference>
<proteinExistence type="predicted"/>
<organism evidence="10 11">
    <name type="scientific">Desulfonema ishimotonii</name>
    <dbReference type="NCBI Taxonomy" id="45657"/>
    <lineage>
        <taxon>Bacteria</taxon>
        <taxon>Pseudomonadati</taxon>
        <taxon>Thermodesulfobacteriota</taxon>
        <taxon>Desulfobacteria</taxon>
        <taxon>Desulfobacterales</taxon>
        <taxon>Desulfococcaceae</taxon>
        <taxon>Desulfonema</taxon>
    </lineage>
</organism>
<keyword evidence="6" id="KW-0067">ATP-binding</keyword>
<evidence type="ECO:0000259" key="9">
    <source>
        <dbReference type="PROSITE" id="PS50109"/>
    </source>
</evidence>
<evidence type="ECO:0000256" key="1">
    <source>
        <dbReference type="ARBA" id="ARBA00000085"/>
    </source>
</evidence>
<dbReference type="NCBIfam" id="TIGR02916">
    <property type="entry name" value="PEP_his_kin"/>
    <property type="match status" value="1"/>
</dbReference>
<reference evidence="11" key="2">
    <citation type="submission" date="2019-01" db="EMBL/GenBank/DDBJ databases">
        <title>Genome sequence of Desulfonema ishimotonii strain Tokyo 01.</title>
        <authorList>
            <person name="Fukui M."/>
        </authorList>
    </citation>
    <scope>NUCLEOTIDE SEQUENCE [LARGE SCALE GENOMIC DNA]</scope>
    <source>
        <strain evidence="11">Tokyo 01</strain>
    </source>
</reference>
<keyword evidence="8" id="KW-0812">Transmembrane</keyword>
<dbReference type="AlphaFoldDB" id="A0A401FY66"/>
<reference evidence="11" key="1">
    <citation type="submission" date="2017-11" db="EMBL/GenBank/DDBJ databases">
        <authorList>
            <person name="Watanabe M."/>
            <person name="Kojima H."/>
        </authorList>
    </citation>
    <scope>NUCLEOTIDE SEQUENCE [LARGE SCALE GENOMIC DNA]</scope>
    <source>
        <strain evidence="11">Tokyo 01</strain>
    </source>
</reference>
<feature type="transmembrane region" description="Helical" evidence="8">
    <location>
        <begin position="6"/>
        <end position="23"/>
    </location>
</feature>
<comment type="catalytic activity">
    <reaction evidence="1">
        <text>ATP + protein L-histidine = ADP + protein N-phospho-L-histidine.</text>
        <dbReference type="EC" id="2.7.13.3"/>
    </reaction>
</comment>
<feature type="transmembrane region" description="Helical" evidence="8">
    <location>
        <begin position="94"/>
        <end position="116"/>
    </location>
</feature>
<dbReference type="InterPro" id="IPR005467">
    <property type="entry name" value="His_kinase_dom"/>
</dbReference>
<evidence type="ECO:0000313" key="10">
    <source>
        <dbReference type="EMBL" id="GBC61909.1"/>
    </source>
</evidence>
<evidence type="ECO:0000256" key="6">
    <source>
        <dbReference type="ARBA" id="ARBA00022840"/>
    </source>
</evidence>
<dbReference type="InterPro" id="IPR050351">
    <property type="entry name" value="BphY/WalK/GraS-like"/>
</dbReference>
<dbReference type="PROSITE" id="PS50109">
    <property type="entry name" value="HIS_KIN"/>
    <property type="match status" value="1"/>
</dbReference>
<dbReference type="Proteomes" id="UP000288096">
    <property type="component" value="Unassembled WGS sequence"/>
</dbReference>
<dbReference type="Gene3D" id="3.30.565.10">
    <property type="entry name" value="Histidine kinase-like ATPase, C-terminal domain"/>
    <property type="match status" value="1"/>
</dbReference>
<evidence type="ECO:0000256" key="7">
    <source>
        <dbReference type="ARBA" id="ARBA00023012"/>
    </source>
</evidence>
<feature type="transmembrane region" description="Helical" evidence="8">
    <location>
        <begin position="62"/>
        <end position="82"/>
    </location>
</feature>
<dbReference type="SUPFAM" id="SSF55874">
    <property type="entry name" value="ATPase domain of HSP90 chaperone/DNA topoisomerase II/histidine kinase"/>
    <property type="match status" value="1"/>
</dbReference>
<accession>A0A401FY66</accession>
<feature type="transmembrane region" description="Helical" evidence="8">
    <location>
        <begin position="168"/>
        <end position="188"/>
    </location>
</feature>
<evidence type="ECO:0000256" key="4">
    <source>
        <dbReference type="ARBA" id="ARBA00022741"/>
    </source>
</evidence>
<keyword evidence="7" id="KW-0902">Two-component regulatory system</keyword>
<feature type="transmembrane region" description="Helical" evidence="8">
    <location>
        <begin position="200"/>
        <end position="219"/>
    </location>
</feature>
<evidence type="ECO:0000256" key="3">
    <source>
        <dbReference type="ARBA" id="ARBA00022679"/>
    </source>
</evidence>
<dbReference type="PRINTS" id="PR00344">
    <property type="entry name" value="BCTRLSENSOR"/>
</dbReference>
<dbReference type="GO" id="GO:0030295">
    <property type="term" value="F:protein kinase activator activity"/>
    <property type="evidence" value="ECO:0007669"/>
    <property type="project" value="TreeGrafter"/>
</dbReference>
<dbReference type="GO" id="GO:0005524">
    <property type="term" value="F:ATP binding"/>
    <property type="evidence" value="ECO:0007669"/>
    <property type="project" value="UniProtKB-KW"/>
</dbReference>
<protein>
    <recommendedName>
        <fullName evidence="2">histidine kinase</fullName>
        <ecNumber evidence="2">2.7.13.3</ecNumber>
    </recommendedName>
</protein>
<dbReference type="GO" id="GO:0007234">
    <property type="term" value="P:osmosensory signaling via phosphorelay pathway"/>
    <property type="evidence" value="ECO:0007669"/>
    <property type="project" value="TreeGrafter"/>
</dbReference>
<dbReference type="SUPFAM" id="SSF55781">
    <property type="entry name" value="GAF domain-like"/>
    <property type="match status" value="1"/>
</dbReference>
<keyword evidence="8" id="KW-0472">Membrane</keyword>
<dbReference type="InterPro" id="IPR029016">
    <property type="entry name" value="GAF-like_dom_sf"/>
</dbReference>
<name>A0A401FY66_9BACT</name>
<dbReference type="Gene3D" id="3.30.450.40">
    <property type="match status" value="1"/>
</dbReference>
<keyword evidence="8" id="KW-1133">Transmembrane helix</keyword>
<evidence type="ECO:0000256" key="8">
    <source>
        <dbReference type="SAM" id="Phobius"/>
    </source>
</evidence>
<dbReference type="InterPro" id="IPR014265">
    <property type="entry name" value="XrtA/PrsK"/>
</dbReference>
<keyword evidence="11" id="KW-1185">Reference proteome</keyword>
<sequence length="713" mass="80912">MLIYFFYLFNIFLLFSDFRAIRLEGRERRFYLSLVCALLALPLLAGEYFYLTTSLRPEMIPLIFFSESVFAVIWLSASYWLNQVATAQLFSVRRFFVFKVTGSLGAGLIAVCANIYHPGIIGKNGMMISPDCPVMFATNMLVMVSVVVMAWNLEIFWRRLSPKQRWEYKFLVAGCFLTCGTYGWAISYRMTYYRLNREHLHLLSALLVFACGLAFYAMIRHRLLNRKFFISRKVIYAFVAPMTFGLYLTFIGFIVVLMRTFNQPFPVVLRWLLWVAGGVCVAILAVSGKVRHAVRYFVSTHFYNNKYEYRDEWIGFSRMLRGALTEMEVVNALQQVMTDSLYTNIIYIWAGDRQRGYRMVFHNGGAVGDEKEYLLSESHPLITYLQTNEFYHTDQTKYEMSLTNSAPGEEIFFPELGIILCAPLSIGEQTVGVVGLGAEFTGGRYGKDDFDLLAALGTQAASALMAVYMAENLARARQQEAWDVMSAFVLHDMKNAASMLSLMRQNAPAHFDDPDFRQDMLETIDDALGRMGKVQNRLSALKREIIPVWQNLEICGTLREGCRRFEKRIRGLRVEFSCRNEIEITSDPELLLRVIENILLNAMEATGKEAVVRVNVCRNGDGRVIVGLTDEGPGLPHTLLPDAIFEPFRTTKAKGSGIGLWQARRLTSVLGGDICAENAEGGGARFLITLPVEIRAASRRNFPDPGCCFPDEI</sequence>
<dbReference type="Pfam" id="PF13492">
    <property type="entry name" value="GAF_3"/>
    <property type="match status" value="1"/>
</dbReference>
<evidence type="ECO:0000256" key="5">
    <source>
        <dbReference type="ARBA" id="ARBA00022777"/>
    </source>
</evidence>
<feature type="transmembrane region" description="Helical" evidence="8">
    <location>
        <begin position="234"/>
        <end position="256"/>
    </location>
</feature>
<evidence type="ECO:0000313" key="11">
    <source>
        <dbReference type="Proteomes" id="UP000288096"/>
    </source>
</evidence>
<dbReference type="GO" id="GO:0000156">
    <property type="term" value="F:phosphorelay response regulator activity"/>
    <property type="evidence" value="ECO:0007669"/>
    <property type="project" value="TreeGrafter"/>
</dbReference>
<dbReference type="Pfam" id="PF02518">
    <property type="entry name" value="HATPase_c"/>
    <property type="match status" value="1"/>
</dbReference>
<dbReference type="RefSeq" id="WP_124329137.1">
    <property type="nucleotide sequence ID" value="NZ_BEXT01000001.1"/>
</dbReference>
<evidence type="ECO:0000256" key="2">
    <source>
        <dbReference type="ARBA" id="ARBA00012438"/>
    </source>
</evidence>
<keyword evidence="4" id="KW-0547">Nucleotide-binding</keyword>
<dbReference type="InterPro" id="IPR036890">
    <property type="entry name" value="HATPase_C_sf"/>
</dbReference>